<comment type="caution">
    <text evidence="15">The sequence shown here is derived from an EMBL/GenBank/DDBJ whole genome shotgun (WGS) entry which is preliminary data.</text>
</comment>
<keyword evidence="8 12" id="KW-0547">Nucleotide-binding</keyword>
<dbReference type="GO" id="GO:0008033">
    <property type="term" value="P:tRNA processing"/>
    <property type="evidence" value="ECO:0007669"/>
    <property type="project" value="UniProtKB-KW"/>
</dbReference>
<proteinExistence type="inferred from homology"/>
<feature type="binding site" evidence="12">
    <location>
        <position position="36"/>
    </location>
    <ligand>
        <name>L-threonine</name>
        <dbReference type="ChEBI" id="CHEBI:57926"/>
    </ligand>
</feature>
<dbReference type="AlphaFoldDB" id="A0A7K3M8M8"/>
<dbReference type="GO" id="GO:0005524">
    <property type="term" value="F:ATP binding"/>
    <property type="evidence" value="ECO:0007669"/>
    <property type="project" value="UniProtKB-KW"/>
</dbReference>
<reference evidence="15 16" key="1">
    <citation type="submission" date="2019-11" db="EMBL/GenBank/DDBJ databases">
        <authorList>
            <person name="Li X.-J."/>
            <person name="Feng X.-M."/>
        </authorList>
    </citation>
    <scope>NUCLEOTIDE SEQUENCE [LARGE SCALE GENOMIC DNA]</scope>
    <source>
        <strain evidence="15 16">XMNu-373</strain>
    </source>
</reference>
<evidence type="ECO:0000256" key="9">
    <source>
        <dbReference type="ARBA" id="ARBA00022840"/>
    </source>
</evidence>
<dbReference type="NCBIfam" id="TIGR00057">
    <property type="entry name" value="L-threonylcarbamoyladenylate synthase"/>
    <property type="match status" value="1"/>
</dbReference>
<feature type="binding site" evidence="12">
    <location>
        <position position="194"/>
    </location>
    <ligand>
        <name>ATP</name>
        <dbReference type="ChEBI" id="CHEBI:30616"/>
    </ligand>
</feature>
<gene>
    <name evidence="15" type="ORF">F7O44_21805</name>
</gene>
<feature type="binding site" evidence="12">
    <location>
        <position position="180"/>
    </location>
    <ligand>
        <name>L-threonine</name>
        <dbReference type="ChEBI" id="CHEBI:57926"/>
    </ligand>
</feature>
<evidence type="ECO:0000256" key="10">
    <source>
        <dbReference type="ARBA" id="ARBA00029774"/>
    </source>
</evidence>
<keyword evidence="9 12" id="KW-0067">ATP-binding</keyword>
<dbReference type="InterPro" id="IPR050156">
    <property type="entry name" value="TC-AMP_synthase_SUA5"/>
</dbReference>
<dbReference type="GO" id="GO:0006450">
    <property type="term" value="P:regulation of translational fidelity"/>
    <property type="evidence" value="ECO:0007669"/>
    <property type="project" value="TreeGrafter"/>
</dbReference>
<name>A0A7K3M8M8_9ACTN</name>
<sequence>MALLYDCADEARRKRGINVAVRTVRAGRLVVLPTDTVYGIGADAFSPDAITKLLEAKGRGPDMPVPVLVGTGEAWTGVAVSNEAAEALAAVFWPGALSLLCREQPSLSWNLGDTGGTVVVRMPEHEVALDLLRETGPMGVSSANLSGQPPARTAQEARDQLGNSVAVYLEAGLTSADVPSTIVDVTGEVPRVIRAGAISLERLREVVPEILAPEADGAPEAEAAPDAAADAGQTDPAAGDTPDTSAAEGPDAGETAAEAAARKAAEEAARE</sequence>
<evidence type="ECO:0000256" key="5">
    <source>
        <dbReference type="ARBA" id="ARBA00022679"/>
    </source>
</evidence>
<dbReference type="GO" id="GO:0061710">
    <property type="term" value="F:L-threonylcarbamoyladenylate synthase"/>
    <property type="evidence" value="ECO:0007669"/>
    <property type="project" value="UniProtKB-EC"/>
</dbReference>
<comment type="similarity">
    <text evidence="2">Belongs to the SUA5 family.</text>
</comment>
<comment type="subcellular location">
    <subcellularLocation>
        <location evidence="1">Cytoplasm</location>
    </subcellularLocation>
</comment>
<dbReference type="GO" id="GO:0005737">
    <property type="term" value="C:cytoplasm"/>
    <property type="evidence" value="ECO:0007669"/>
    <property type="project" value="UniProtKB-SubCell"/>
</dbReference>
<evidence type="ECO:0000256" key="8">
    <source>
        <dbReference type="ARBA" id="ARBA00022741"/>
    </source>
</evidence>
<dbReference type="Gene3D" id="3.90.870.10">
    <property type="entry name" value="DHBP synthase"/>
    <property type="match status" value="1"/>
</dbReference>
<dbReference type="PANTHER" id="PTHR17490">
    <property type="entry name" value="SUA5"/>
    <property type="match status" value="1"/>
</dbReference>
<evidence type="ECO:0000256" key="12">
    <source>
        <dbReference type="PIRSR" id="PIRSR004930-1"/>
    </source>
</evidence>
<feature type="compositionally biased region" description="Low complexity" evidence="13">
    <location>
        <begin position="216"/>
        <end position="259"/>
    </location>
</feature>
<dbReference type="EC" id="2.7.7.87" evidence="3"/>
<feature type="domain" description="YrdC-like" evidence="14">
    <location>
        <begin position="14"/>
        <end position="198"/>
    </location>
</feature>
<feature type="compositionally biased region" description="Basic and acidic residues" evidence="13">
    <location>
        <begin position="260"/>
        <end position="271"/>
    </location>
</feature>
<keyword evidence="6" id="KW-0819">tRNA processing</keyword>
<organism evidence="15 16">
    <name type="scientific">Phytoactinopolyspora mesophila</name>
    <dbReference type="NCBI Taxonomy" id="2650750"/>
    <lineage>
        <taxon>Bacteria</taxon>
        <taxon>Bacillati</taxon>
        <taxon>Actinomycetota</taxon>
        <taxon>Actinomycetes</taxon>
        <taxon>Jiangellales</taxon>
        <taxon>Jiangellaceae</taxon>
        <taxon>Phytoactinopolyspora</taxon>
    </lineage>
</organism>
<dbReference type="Pfam" id="PF01300">
    <property type="entry name" value="Sua5_yciO_yrdC"/>
    <property type="match status" value="1"/>
</dbReference>
<dbReference type="PROSITE" id="PS51163">
    <property type="entry name" value="YRDC"/>
    <property type="match status" value="1"/>
</dbReference>
<dbReference type="InterPro" id="IPR010923">
    <property type="entry name" value="T(6)A37_SUA5"/>
</dbReference>
<keyword evidence="16" id="KW-1185">Reference proteome</keyword>
<evidence type="ECO:0000256" key="2">
    <source>
        <dbReference type="ARBA" id="ARBA00007663"/>
    </source>
</evidence>
<evidence type="ECO:0000259" key="14">
    <source>
        <dbReference type="PROSITE" id="PS51163"/>
    </source>
</evidence>
<dbReference type="GO" id="GO:0000049">
    <property type="term" value="F:tRNA binding"/>
    <property type="evidence" value="ECO:0007669"/>
    <property type="project" value="TreeGrafter"/>
</dbReference>
<accession>A0A7K3M8M8</accession>
<dbReference type="PIRSF" id="PIRSF004930">
    <property type="entry name" value="Tln_factor_SUA5"/>
    <property type="match status" value="1"/>
</dbReference>
<dbReference type="RefSeq" id="WP_162452401.1">
    <property type="nucleotide sequence ID" value="NZ_WLZY01000008.1"/>
</dbReference>
<comment type="catalytic activity">
    <reaction evidence="11">
        <text>L-threonine + hydrogencarbonate + ATP = L-threonylcarbamoyladenylate + diphosphate + H2O</text>
        <dbReference type="Rhea" id="RHEA:36407"/>
        <dbReference type="ChEBI" id="CHEBI:15377"/>
        <dbReference type="ChEBI" id="CHEBI:17544"/>
        <dbReference type="ChEBI" id="CHEBI:30616"/>
        <dbReference type="ChEBI" id="CHEBI:33019"/>
        <dbReference type="ChEBI" id="CHEBI:57926"/>
        <dbReference type="ChEBI" id="CHEBI:73682"/>
        <dbReference type="EC" id="2.7.7.87"/>
    </reaction>
</comment>
<evidence type="ECO:0000313" key="16">
    <source>
        <dbReference type="Proteomes" id="UP000460435"/>
    </source>
</evidence>
<protein>
    <recommendedName>
        <fullName evidence="10">L-threonylcarbamoyladenylate synthase</fullName>
        <ecNumber evidence="3">2.7.7.87</ecNumber>
    </recommendedName>
    <alternativeName>
        <fullName evidence="10">L-threonylcarbamoyladenylate synthase</fullName>
    </alternativeName>
</protein>
<dbReference type="PANTHER" id="PTHR17490:SF16">
    <property type="entry name" value="THREONYLCARBAMOYL-AMP SYNTHASE"/>
    <property type="match status" value="1"/>
</dbReference>
<dbReference type="InterPro" id="IPR006070">
    <property type="entry name" value="Sua5-like_dom"/>
</dbReference>
<evidence type="ECO:0000256" key="6">
    <source>
        <dbReference type="ARBA" id="ARBA00022694"/>
    </source>
</evidence>
<dbReference type="GO" id="GO:0003725">
    <property type="term" value="F:double-stranded RNA binding"/>
    <property type="evidence" value="ECO:0007669"/>
    <property type="project" value="InterPro"/>
</dbReference>
<keyword evidence="7" id="KW-0548">Nucleotidyltransferase</keyword>
<dbReference type="SUPFAM" id="SSF55821">
    <property type="entry name" value="YrdC/RibB"/>
    <property type="match status" value="1"/>
</dbReference>
<evidence type="ECO:0000256" key="7">
    <source>
        <dbReference type="ARBA" id="ARBA00022695"/>
    </source>
</evidence>
<evidence type="ECO:0000256" key="13">
    <source>
        <dbReference type="SAM" id="MobiDB-lite"/>
    </source>
</evidence>
<keyword evidence="4" id="KW-0963">Cytoplasm</keyword>
<evidence type="ECO:0000313" key="15">
    <source>
        <dbReference type="EMBL" id="NDL59711.1"/>
    </source>
</evidence>
<evidence type="ECO:0000256" key="1">
    <source>
        <dbReference type="ARBA" id="ARBA00004496"/>
    </source>
</evidence>
<dbReference type="InterPro" id="IPR017945">
    <property type="entry name" value="DHBP_synth_RibB-like_a/b_dom"/>
</dbReference>
<dbReference type="EMBL" id="WLZY01000008">
    <property type="protein sequence ID" value="NDL59711.1"/>
    <property type="molecule type" value="Genomic_DNA"/>
</dbReference>
<feature type="binding site" evidence="12">
    <location>
        <position position="117"/>
    </location>
    <ligand>
        <name>ATP</name>
        <dbReference type="ChEBI" id="CHEBI:30616"/>
    </ligand>
</feature>
<feature type="binding site" evidence="12">
    <location>
        <position position="142"/>
    </location>
    <ligand>
        <name>L-threonine</name>
        <dbReference type="ChEBI" id="CHEBI:57926"/>
    </ligand>
</feature>
<keyword evidence="5" id="KW-0808">Transferase</keyword>
<evidence type="ECO:0000256" key="11">
    <source>
        <dbReference type="ARBA" id="ARBA00048366"/>
    </source>
</evidence>
<feature type="binding site" evidence="12">
    <location>
        <position position="59"/>
    </location>
    <ligand>
        <name>ATP</name>
        <dbReference type="ChEBI" id="CHEBI:30616"/>
    </ligand>
</feature>
<feature type="binding site" evidence="12">
    <location>
        <position position="121"/>
    </location>
    <ligand>
        <name>L-threonine</name>
        <dbReference type="ChEBI" id="CHEBI:57926"/>
    </ligand>
</feature>
<feature type="region of interest" description="Disordered" evidence="13">
    <location>
        <begin position="216"/>
        <end position="271"/>
    </location>
</feature>
<dbReference type="Proteomes" id="UP000460435">
    <property type="component" value="Unassembled WGS sequence"/>
</dbReference>
<evidence type="ECO:0000256" key="4">
    <source>
        <dbReference type="ARBA" id="ARBA00022490"/>
    </source>
</evidence>
<evidence type="ECO:0000256" key="3">
    <source>
        <dbReference type="ARBA" id="ARBA00012584"/>
    </source>
</evidence>